<protein>
    <recommendedName>
        <fullName evidence="4">Cell envelope biogenesis protein TolA</fullName>
    </recommendedName>
</protein>
<accession>A0A8S5LVD2</accession>
<name>A0A8S5LVD2_9CAUD</name>
<organism evidence="3">
    <name type="scientific">Podoviridae sp. ctC2p8</name>
    <dbReference type="NCBI Taxonomy" id="2826546"/>
    <lineage>
        <taxon>Viruses</taxon>
        <taxon>Duplodnaviria</taxon>
        <taxon>Heunggongvirae</taxon>
        <taxon>Uroviricota</taxon>
        <taxon>Caudoviricetes</taxon>
    </lineage>
</organism>
<feature type="region of interest" description="Disordered" evidence="2">
    <location>
        <begin position="372"/>
        <end position="410"/>
    </location>
</feature>
<evidence type="ECO:0000256" key="1">
    <source>
        <dbReference type="SAM" id="Coils"/>
    </source>
</evidence>
<feature type="compositionally biased region" description="Low complexity" evidence="2">
    <location>
        <begin position="387"/>
        <end position="402"/>
    </location>
</feature>
<reference evidence="3" key="1">
    <citation type="journal article" date="2021" name="Proc. Natl. Acad. Sci. U.S.A.">
        <title>A Catalog of Tens of Thousands of Viruses from Human Metagenomes Reveals Hidden Associations with Chronic Diseases.</title>
        <authorList>
            <person name="Tisza M.J."/>
            <person name="Buck C.B."/>
        </authorList>
    </citation>
    <scope>NUCLEOTIDE SEQUENCE</scope>
    <source>
        <strain evidence="3">CtC2p8</strain>
    </source>
</reference>
<evidence type="ECO:0000313" key="3">
    <source>
        <dbReference type="EMBL" id="DAD73858.1"/>
    </source>
</evidence>
<keyword evidence="1" id="KW-0175">Coiled coil</keyword>
<evidence type="ECO:0000256" key="2">
    <source>
        <dbReference type="SAM" id="MobiDB-lite"/>
    </source>
</evidence>
<feature type="coiled-coil region" evidence="1">
    <location>
        <begin position="173"/>
        <end position="200"/>
    </location>
</feature>
<dbReference type="EMBL" id="BK014746">
    <property type="protein sequence ID" value="DAD73858.1"/>
    <property type="molecule type" value="Genomic_DNA"/>
</dbReference>
<feature type="compositionally biased region" description="Polar residues" evidence="2">
    <location>
        <begin position="15"/>
        <end position="30"/>
    </location>
</feature>
<proteinExistence type="predicted"/>
<sequence length="454" mass="49849">MANRKKKDEALAAVQAQTEGSGQPAVQSGYSAAGLDSRSEVENALANSSYKPSQTVTDAADALKEWQANRPGDYQSSYQERIDQLLNQLLQRESFQYSYTKDPLYRQYEQNYLQNAHNASADAAAQAAALTGGYGSSYATSAAQQAYQQQIGALSSAIPTLYSLALDTYTSGGNELVSQLDQLNNSEQDAQQQYNNKLSDYYTQLQQKGEAYNNAYAQDYGQYQDYLSQLGTLHDYYSAQEQQQAARRQQVFSNVMTVLGVLGDAVQIVLSGTTGVGSMLSGLLNTGYNIYSGNRQYEADRADTQWNQQLQERQYQDSLNQQRYENETSEREYQDKLNQQKFNNDVTSQKLNIALGEWNLKKYNAAQKASRAGSTAAGSKTGGTGTGSTSSGTASRSTGTATRLGSDTSRNVTVPYMAMLMRSQGKSDTSISTALRQDGYSSAEIAQILQQMKR</sequence>
<feature type="compositionally biased region" description="Basic and acidic residues" evidence="2">
    <location>
        <begin position="1"/>
        <end position="10"/>
    </location>
</feature>
<evidence type="ECO:0008006" key="4">
    <source>
        <dbReference type="Google" id="ProtNLM"/>
    </source>
</evidence>
<feature type="region of interest" description="Disordered" evidence="2">
    <location>
        <begin position="1"/>
        <end position="36"/>
    </location>
</feature>